<reference evidence="1" key="1">
    <citation type="journal article" date="2015" name="Genome Biol. Evol.">
        <title>Organellar Genomes of White Spruce (Picea glauca): Assembly and Annotation.</title>
        <authorList>
            <person name="Jackman S.D."/>
            <person name="Warren R.L."/>
            <person name="Gibb E.A."/>
            <person name="Vandervalk B.P."/>
            <person name="Mohamadi H."/>
            <person name="Chu J."/>
            <person name="Raymond A."/>
            <person name="Pleasance S."/>
            <person name="Coope R."/>
            <person name="Wildung M.R."/>
            <person name="Ritland C.E."/>
            <person name="Bousquet J."/>
            <person name="Jones S.J."/>
            <person name="Bohlmann J."/>
            <person name="Birol I."/>
        </authorList>
    </citation>
    <scope>NUCLEOTIDE SEQUENCE [LARGE SCALE GENOMIC DNA]</scope>
    <source>
        <tissue evidence="1">Flushing bud</tissue>
    </source>
</reference>
<protein>
    <submittedName>
        <fullName evidence="1">Uncharacterized protein</fullName>
    </submittedName>
</protein>
<proteinExistence type="predicted"/>
<dbReference type="AlphaFoldDB" id="A0A124GP79"/>
<accession>A0A124GP79</accession>
<geneLocation type="mitochondrion" evidence="1"/>
<dbReference type="EMBL" id="LKAM01000001">
    <property type="protein sequence ID" value="KUM51127.1"/>
    <property type="molecule type" value="Genomic_DNA"/>
</dbReference>
<name>A0A124GP79_PICGL</name>
<gene>
    <name evidence="1" type="ORF">ABT39_MTgene973</name>
</gene>
<comment type="caution">
    <text evidence="1">The sequence shown here is derived from an EMBL/GenBank/DDBJ whole genome shotgun (WGS) entry which is preliminary data.</text>
</comment>
<evidence type="ECO:0000313" key="1">
    <source>
        <dbReference type="EMBL" id="KUM51127.1"/>
    </source>
</evidence>
<keyword evidence="1" id="KW-0496">Mitochondrion</keyword>
<sequence>MQSGAIPRLYRNRVCMLISQQALCALSAGRGMPLHTNECEVEQRLK</sequence>
<organism evidence="1">
    <name type="scientific">Picea glauca</name>
    <name type="common">White spruce</name>
    <name type="synonym">Pinus glauca</name>
    <dbReference type="NCBI Taxonomy" id="3330"/>
    <lineage>
        <taxon>Eukaryota</taxon>
        <taxon>Viridiplantae</taxon>
        <taxon>Streptophyta</taxon>
        <taxon>Embryophyta</taxon>
        <taxon>Tracheophyta</taxon>
        <taxon>Spermatophyta</taxon>
        <taxon>Pinopsida</taxon>
        <taxon>Pinidae</taxon>
        <taxon>Conifers I</taxon>
        <taxon>Pinales</taxon>
        <taxon>Pinaceae</taxon>
        <taxon>Picea</taxon>
    </lineage>
</organism>